<gene>
    <name evidence="4" type="ORF">ADL15_17045</name>
</gene>
<dbReference type="Pfam" id="PF00497">
    <property type="entry name" value="SBP_bac_3"/>
    <property type="match status" value="1"/>
</dbReference>
<evidence type="ECO:0000256" key="2">
    <source>
        <dbReference type="SAM" id="SignalP"/>
    </source>
</evidence>
<dbReference type="PROSITE" id="PS51257">
    <property type="entry name" value="PROKAR_LIPOPROTEIN"/>
    <property type="match status" value="1"/>
</dbReference>
<dbReference type="PANTHER" id="PTHR35936:SF17">
    <property type="entry name" value="ARGININE-BINDING EXTRACELLULAR PROTEIN ARTP"/>
    <property type="match status" value="1"/>
</dbReference>
<comment type="caution">
    <text evidence="4">The sequence shown here is derived from an EMBL/GenBank/DDBJ whole genome shotgun (WGS) entry which is preliminary data.</text>
</comment>
<reference evidence="4 5" key="1">
    <citation type="submission" date="2015-10" db="EMBL/GenBank/DDBJ databases">
        <authorList>
            <person name="Gilbert D.G."/>
        </authorList>
    </citation>
    <scope>NUCLEOTIDE SEQUENCE [LARGE SCALE GENOMIC DNA]</scope>
    <source>
        <strain evidence="4 5">NRRL B-16712</strain>
    </source>
</reference>
<dbReference type="Gene3D" id="3.40.190.10">
    <property type="entry name" value="Periplasmic binding protein-like II"/>
    <property type="match status" value="2"/>
</dbReference>
<feature type="domain" description="Solute-binding protein family 3/N-terminal" evidence="3">
    <location>
        <begin position="64"/>
        <end position="293"/>
    </location>
</feature>
<feature type="chain" id="PRO_5039671438" evidence="2">
    <location>
        <begin position="19"/>
        <end position="305"/>
    </location>
</feature>
<dbReference type="OrthoDB" id="4633994at2"/>
<organism evidence="4 5">
    <name type="scientific">Actinoplanes awajinensis subsp. mycoplanecinus</name>
    <dbReference type="NCBI Taxonomy" id="135947"/>
    <lineage>
        <taxon>Bacteria</taxon>
        <taxon>Bacillati</taxon>
        <taxon>Actinomycetota</taxon>
        <taxon>Actinomycetes</taxon>
        <taxon>Micromonosporales</taxon>
        <taxon>Micromonosporaceae</taxon>
        <taxon>Actinoplanes</taxon>
    </lineage>
</organism>
<keyword evidence="5" id="KW-1185">Reference proteome</keyword>
<feature type="signal peptide" evidence="2">
    <location>
        <begin position="1"/>
        <end position="18"/>
    </location>
</feature>
<sequence length="305" mass="31940">MNPFRRVLAAAGVLTVLAAGGCGLVSATAEPVATEGAGLDLTGAVTVDESLRALLPQSARDRGFIRLVTDSSYAPMEYFAADGRTIIGFEPDLAAALGAVLGIRLEMRFGDFASALDEVSKGTYDGVLSSMTDTADREKKVDFVNYFATGSSILVQRGNPKRITGMAGLCGYSVAAELGTVQEEMLRAGQAKCGARPMTLVVGRTGADAVLQLRTGRATALLLDFPPATALVTDPLTNAYYELASSEQYRPGIYGIGVAKDNTALRDALRAALDRLIKTGTYGELLQRWSLTSGAVAEATVNAGD</sequence>
<dbReference type="EMBL" id="LLZH01000134">
    <property type="protein sequence ID" value="KUL33705.1"/>
    <property type="molecule type" value="Genomic_DNA"/>
</dbReference>
<dbReference type="SMART" id="SM00062">
    <property type="entry name" value="PBPb"/>
    <property type="match status" value="1"/>
</dbReference>
<dbReference type="InterPro" id="IPR001638">
    <property type="entry name" value="Solute-binding_3/MltF_N"/>
</dbReference>
<dbReference type="AlphaFoldDB" id="A0A0X3UMD4"/>
<dbReference type="CDD" id="cd01004">
    <property type="entry name" value="PBP2_MidA_like"/>
    <property type="match status" value="1"/>
</dbReference>
<proteinExistence type="predicted"/>
<dbReference type="SUPFAM" id="SSF53850">
    <property type="entry name" value="Periplasmic binding protein-like II"/>
    <property type="match status" value="1"/>
</dbReference>
<dbReference type="Proteomes" id="UP000053244">
    <property type="component" value="Unassembled WGS sequence"/>
</dbReference>
<accession>A0A0X3UMD4</accession>
<protein>
    <submittedName>
        <fullName evidence="4">ABC transporter substrate-binding protein</fullName>
    </submittedName>
</protein>
<evidence type="ECO:0000313" key="4">
    <source>
        <dbReference type="EMBL" id="KUL33705.1"/>
    </source>
</evidence>
<keyword evidence="1 2" id="KW-0732">Signal</keyword>
<evidence type="ECO:0000313" key="5">
    <source>
        <dbReference type="Proteomes" id="UP000053244"/>
    </source>
</evidence>
<name>A0A0X3UMD4_9ACTN</name>
<evidence type="ECO:0000259" key="3">
    <source>
        <dbReference type="SMART" id="SM00062"/>
    </source>
</evidence>
<dbReference type="RefSeq" id="WP_067691483.1">
    <property type="nucleotide sequence ID" value="NZ_LLZH01000134.1"/>
</dbReference>
<evidence type="ECO:0000256" key="1">
    <source>
        <dbReference type="ARBA" id="ARBA00022729"/>
    </source>
</evidence>
<dbReference type="PANTHER" id="PTHR35936">
    <property type="entry name" value="MEMBRANE-BOUND LYTIC MUREIN TRANSGLYCOSYLASE F"/>
    <property type="match status" value="1"/>
</dbReference>